<keyword evidence="3" id="KW-0813">Transport</keyword>
<feature type="transmembrane region" description="Helical" evidence="8">
    <location>
        <begin position="260"/>
        <end position="281"/>
    </location>
</feature>
<dbReference type="GO" id="GO:0055085">
    <property type="term" value="P:transmembrane transport"/>
    <property type="evidence" value="ECO:0007669"/>
    <property type="project" value="InterPro"/>
</dbReference>
<dbReference type="PANTHER" id="PTHR36838:SF4">
    <property type="entry name" value="AUXIN EFFLUX CARRIER FAMILY PROTEIN"/>
    <property type="match status" value="1"/>
</dbReference>
<dbReference type="EMBL" id="CP003746">
    <property type="protein sequence ID" value="AFU99937.1"/>
    <property type="molecule type" value="Genomic_DNA"/>
</dbReference>
<feature type="transmembrane region" description="Helical" evidence="8">
    <location>
        <begin position="288"/>
        <end position="312"/>
    </location>
</feature>
<dbReference type="HOGENOM" id="CLU_056175_3_0_6"/>
<keyword evidence="6 8" id="KW-1133">Transmembrane helix</keyword>
<dbReference type="GO" id="GO:0005886">
    <property type="term" value="C:plasma membrane"/>
    <property type="evidence" value="ECO:0007669"/>
    <property type="project" value="UniProtKB-SubCell"/>
</dbReference>
<evidence type="ECO:0000256" key="2">
    <source>
        <dbReference type="ARBA" id="ARBA00010145"/>
    </source>
</evidence>
<evidence type="ECO:0000256" key="7">
    <source>
        <dbReference type="ARBA" id="ARBA00023136"/>
    </source>
</evidence>
<feature type="transmembrane region" description="Helical" evidence="8">
    <location>
        <begin position="132"/>
        <end position="153"/>
    </location>
</feature>
<dbReference type="STRING" id="1117647.M5M_13995"/>
<feature type="transmembrane region" description="Helical" evidence="8">
    <location>
        <begin position="73"/>
        <end position="97"/>
    </location>
</feature>
<evidence type="ECO:0000256" key="1">
    <source>
        <dbReference type="ARBA" id="ARBA00004651"/>
    </source>
</evidence>
<evidence type="ECO:0008006" key="11">
    <source>
        <dbReference type="Google" id="ProtNLM"/>
    </source>
</evidence>
<feature type="transmembrane region" description="Helical" evidence="8">
    <location>
        <begin position="235"/>
        <end position="254"/>
    </location>
</feature>
<dbReference type="OrthoDB" id="9786439at2"/>
<keyword evidence="7 8" id="KW-0472">Membrane</keyword>
<feature type="transmembrane region" description="Helical" evidence="8">
    <location>
        <begin position="39"/>
        <end position="61"/>
    </location>
</feature>
<evidence type="ECO:0000256" key="5">
    <source>
        <dbReference type="ARBA" id="ARBA00022692"/>
    </source>
</evidence>
<organism evidence="9 10">
    <name type="scientific">Simiduia agarivorans (strain DSM 21679 / JCM 13881 / BCRC 17597 / SA1)</name>
    <dbReference type="NCBI Taxonomy" id="1117647"/>
    <lineage>
        <taxon>Bacteria</taxon>
        <taxon>Pseudomonadati</taxon>
        <taxon>Pseudomonadota</taxon>
        <taxon>Gammaproteobacteria</taxon>
        <taxon>Cellvibrionales</taxon>
        <taxon>Cellvibrionaceae</taxon>
        <taxon>Simiduia</taxon>
    </lineage>
</organism>
<comment type="similarity">
    <text evidence="2">Belongs to the auxin efflux carrier (TC 2.A.69) family.</text>
</comment>
<dbReference type="InterPro" id="IPR038770">
    <property type="entry name" value="Na+/solute_symporter_sf"/>
</dbReference>
<dbReference type="eggNOG" id="COG0679">
    <property type="taxonomic scope" value="Bacteria"/>
</dbReference>
<keyword evidence="4" id="KW-1003">Cell membrane</keyword>
<sequence>MGTDYIASISFTLGVIAPIFLIVLVGLLLRRTGQITPDFIAVASKLVFNICLPLLMFIAITESDVQFAQSWRLAVFSAVFAACSFFVAWFVAGWAGVAPVDRGVAVQSAFRSNLGIIGIALCANAYGQAGLAVGALILAAVTPLYNVFSIYALTRCSDADKSINWLSLTINIVKNPLVMSILLAFVCVALNWRLPAIVHDAGSYLSRMTLPLALLTIGGSLSLTALKASSRLSTVVVFSKLVVVPLAVGAGAWWFGFRGIELGCLVLMFASPTAAAAFVMARAIGGNAALASNTIALSTLLSLVTLSVYLYWLVAMGAVTG</sequence>
<reference evidence="9 10" key="1">
    <citation type="journal article" date="2013" name="Genome Announc.">
        <title>Complete genome sequence of Simiduia agarivorans SA1(T), a marine bacterium able to degrade a variety of polysaccharides.</title>
        <authorList>
            <person name="Lin S.Y."/>
            <person name="Shieh W.Y."/>
            <person name="Chen J.S."/>
            <person name="Tang S.L."/>
        </authorList>
    </citation>
    <scope>NUCLEOTIDE SEQUENCE [LARGE SCALE GENOMIC DNA]</scope>
    <source>
        <strain evidence="10">DSM 21679 / JCM 13881 / BCRC 17597 / SA1</strain>
    </source>
</reference>
<dbReference type="PANTHER" id="PTHR36838">
    <property type="entry name" value="AUXIN EFFLUX CARRIER FAMILY PROTEIN"/>
    <property type="match status" value="1"/>
</dbReference>
<evidence type="ECO:0000256" key="6">
    <source>
        <dbReference type="ARBA" id="ARBA00022989"/>
    </source>
</evidence>
<name>K4L184_SIMAS</name>
<dbReference type="KEGG" id="saga:M5M_13995"/>
<dbReference type="AlphaFoldDB" id="K4L184"/>
<keyword evidence="5 8" id="KW-0812">Transmembrane</keyword>
<feature type="transmembrane region" description="Helical" evidence="8">
    <location>
        <begin position="6"/>
        <end position="27"/>
    </location>
</feature>
<evidence type="ECO:0000256" key="4">
    <source>
        <dbReference type="ARBA" id="ARBA00022475"/>
    </source>
</evidence>
<evidence type="ECO:0000256" key="8">
    <source>
        <dbReference type="SAM" id="Phobius"/>
    </source>
</evidence>
<accession>K4L184</accession>
<evidence type="ECO:0000313" key="10">
    <source>
        <dbReference type="Proteomes" id="UP000000466"/>
    </source>
</evidence>
<dbReference type="Proteomes" id="UP000000466">
    <property type="component" value="Chromosome"/>
</dbReference>
<gene>
    <name evidence="9" type="ordered locus">M5M_13995</name>
</gene>
<comment type="subcellular location">
    <subcellularLocation>
        <location evidence="1">Cell membrane</location>
        <topology evidence="1">Multi-pass membrane protein</topology>
    </subcellularLocation>
</comment>
<keyword evidence="10" id="KW-1185">Reference proteome</keyword>
<feature type="transmembrane region" description="Helical" evidence="8">
    <location>
        <begin position="109"/>
        <end position="126"/>
    </location>
</feature>
<evidence type="ECO:0000256" key="3">
    <source>
        <dbReference type="ARBA" id="ARBA00022448"/>
    </source>
</evidence>
<dbReference type="Gene3D" id="1.20.1530.20">
    <property type="match status" value="2"/>
</dbReference>
<dbReference type="InterPro" id="IPR004776">
    <property type="entry name" value="Mem_transp_PIN-like"/>
</dbReference>
<evidence type="ECO:0000313" key="9">
    <source>
        <dbReference type="EMBL" id="AFU99937.1"/>
    </source>
</evidence>
<protein>
    <recommendedName>
        <fullName evidence="11">Auxin efflux carrier</fullName>
    </recommendedName>
</protein>
<feature type="transmembrane region" description="Helical" evidence="8">
    <location>
        <begin position="165"/>
        <end position="192"/>
    </location>
</feature>
<proteinExistence type="inferred from homology"/>
<dbReference type="RefSeq" id="WP_015048090.1">
    <property type="nucleotide sequence ID" value="NC_018868.3"/>
</dbReference>
<feature type="transmembrane region" description="Helical" evidence="8">
    <location>
        <begin position="204"/>
        <end position="223"/>
    </location>
</feature>
<dbReference type="Pfam" id="PF03547">
    <property type="entry name" value="Mem_trans"/>
    <property type="match status" value="2"/>
</dbReference>